<dbReference type="KEGG" id="smax:FJR03_08600"/>
<name>A0A7M1AWF9_9BACT</name>
<dbReference type="AlphaFoldDB" id="A0A7M1AWF9"/>
<proteinExistence type="predicted"/>
<evidence type="ECO:0000313" key="3">
    <source>
        <dbReference type="Proteomes" id="UP000593910"/>
    </source>
</evidence>
<dbReference type="Pfam" id="PF08668">
    <property type="entry name" value="HDOD"/>
    <property type="match status" value="1"/>
</dbReference>
<protein>
    <submittedName>
        <fullName evidence="2">HDOD domain-containing protein</fullName>
    </submittedName>
</protein>
<keyword evidence="3" id="KW-1185">Reference proteome</keyword>
<dbReference type="SUPFAM" id="SSF109604">
    <property type="entry name" value="HD-domain/PDEase-like"/>
    <property type="match status" value="1"/>
</dbReference>
<accession>A0A7M1AWF9</accession>
<feature type="domain" description="HDOD" evidence="1">
    <location>
        <begin position="14"/>
        <end position="203"/>
    </location>
</feature>
<dbReference type="Gene3D" id="1.10.3210.10">
    <property type="entry name" value="Hypothetical protein af1432"/>
    <property type="match status" value="1"/>
</dbReference>
<evidence type="ECO:0000259" key="1">
    <source>
        <dbReference type="Pfam" id="PF08668"/>
    </source>
</evidence>
<organism evidence="2 3">
    <name type="scientific">Sulfurimonas marina</name>
    <dbReference type="NCBI Taxonomy" id="2590551"/>
    <lineage>
        <taxon>Bacteria</taxon>
        <taxon>Pseudomonadati</taxon>
        <taxon>Campylobacterota</taxon>
        <taxon>Epsilonproteobacteria</taxon>
        <taxon>Campylobacterales</taxon>
        <taxon>Sulfurimonadaceae</taxon>
        <taxon>Sulfurimonas</taxon>
    </lineage>
</organism>
<dbReference type="EMBL" id="CP041165">
    <property type="protein sequence ID" value="QOP41793.1"/>
    <property type="molecule type" value="Genomic_DNA"/>
</dbReference>
<dbReference type="InterPro" id="IPR013976">
    <property type="entry name" value="HDOD"/>
</dbReference>
<sequence length="265" mass="30095">MITKTQIDNFIEKIPPSPQVLKQTVAILNQGELSKAAKVASQDAAMSSYLKNIVNKPIYGFRQEVKDISQIFGILGLSGSQQAVYNYMISLLSPAKWSLFKLNSHTFYELQAILTTNWQKILKHLNIENKDIESAITLLPASIIVADALFGEKLDDVNLLRSANAIDYNTILERLCKMDLFDICEEIAKKWEMDEVTSNIVQCASGVKPSEDEQINLLGKWMHLLLFYTLSKPEFIEATLNDFVDFQIDFVEDIYPDFITLMDVQ</sequence>
<gene>
    <name evidence="2" type="ORF">FJR03_08600</name>
</gene>
<evidence type="ECO:0000313" key="2">
    <source>
        <dbReference type="EMBL" id="QOP41793.1"/>
    </source>
</evidence>
<dbReference type="Proteomes" id="UP000593910">
    <property type="component" value="Chromosome"/>
</dbReference>
<dbReference type="RefSeq" id="WP_193113114.1">
    <property type="nucleotide sequence ID" value="NZ_CP041165.1"/>
</dbReference>
<reference evidence="2 3" key="1">
    <citation type="submission" date="2019-06" db="EMBL/GenBank/DDBJ databases">
        <title>Sulfurimonas gotlandica sp. nov., a chemoautotrophic and psychrotolerant epsilonproteobacterium isolated from a pelagic redoxcline, and an emended description of the genus Sulfurimonas.</title>
        <authorList>
            <person name="Wang S."/>
            <person name="Jiang L."/>
            <person name="Shao Z."/>
        </authorList>
    </citation>
    <scope>NUCLEOTIDE SEQUENCE [LARGE SCALE GENOMIC DNA]</scope>
    <source>
        <strain evidence="2 3">B2</strain>
    </source>
</reference>